<name>A0ABP0V061_9BRYO</name>
<protein>
    <submittedName>
        <fullName evidence="1">Uncharacterized protein</fullName>
    </submittedName>
</protein>
<dbReference type="EMBL" id="OZ019900">
    <property type="protein sequence ID" value="CAK9233975.1"/>
    <property type="molecule type" value="Genomic_DNA"/>
</dbReference>
<evidence type="ECO:0000313" key="1">
    <source>
        <dbReference type="EMBL" id="CAK9233975.1"/>
    </source>
</evidence>
<reference evidence="1" key="1">
    <citation type="submission" date="2024-02" db="EMBL/GenBank/DDBJ databases">
        <authorList>
            <consortium name="ELIXIR-Norway"/>
            <consortium name="Elixir Norway"/>
        </authorList>
    </citation>
    <scope>NUCLEOTIDE SEQUENCE</scope>
</reference>
<gene>
    <name evidence="1" type="ORF">CSSPTR1EN2_LOCUS21888</name>
</gene>
<proteinExistence type="predicted"/>
<sequence length="115" mass="13330">MTQDLPRVFVKSIYEMMDAFMSSMLNFEPPRSQDFMDPNNNVFNPKFVCQEFETAVAQDPSSPMMHDDLTSLDLIPFLYNYPKPRYTVFNAKNTYAAETSPATPRVHTHQNNLQL</sequence>
<organism evidence="1 2">
    <name type="scientific">Sphagnum troendelagicum</name>
    <dbReference type="NCBI Taxonomy" id="128251"/>
    <lineage>
        <taxon>Eukaryota</taxon>
        <taxon>Viridiplantae</taxon>
        <taxon>Streptophyta</taxon>
        <taxon>Embryophyta</taxon>
        <taxon>Bryophyta</taxon>
        <taxon>Sphagnophytina</taxon>
        <taxon>Sphagnopsida</taxon>
        <taxon>Sphagnales</taxon>
        <taxon>Sphagnaceae</taxon>
        <taxon>Sphagnum</taxon>
    </lineage>
</organism>
<dbReference type="Proteomes" id="UP001497512">
    <property type="component" value="Chromosome 8"/>
</dbReference>
<evidence type="ECO:0000313" key="2">
    <source>
        <dbReference type="Proteomes" id="UP001497512"/>
    </source>
</evidence>
<keyword evidence="2" id="KW-1185">Reference proteome</keyword>
<accession>A0ABP0V061</accession>